<dbReference type="RefSeq" id="XP_047768773.1">
    <property type="nucleotide sequence ID" value="XM_047912686.1"/>
</dbReference>
<organism evidence="2 3">
    <name type="scientific">Passalora fulva</name>
    <name type="common">Tomato leaf mold</name>
    <name type="synonym">Cladosporium fulvum</name>
    <dbReference type="NCBI Taxonomy" id="5499"/>
    <lineage>
        <taxon>Eukaryota</taxon>
        <taxon>Fungi</taxon>
        <taxon>Dikarya</taxon>
        <taxon>Ascomycota</taxon>
        <taxon>Pezizomycotina</taxon>
        <taxon>Dothideomycetes</taxon>
        <taxon>Dothideomycetidae</taxon>
        <taxon>Mycosphaerellales</taxon>
        <taxon>Mycosphaerellaceae</taxon>
        <taxon>Fulvia</taxon>
    </lineage>
</organism>
<accession>A0A9Q8PL37</accession>
<proteinExistence type="predicted"/>
<gene>
    <name evidence="2" type="ORF">CLAFUR5_13538</name>
</gene>
<dbReference type="InterPro" id="IPR056009">
    <property type="entry name" value="DUF7587"/>
</dbReference>
<reference evidence="2" key="1">
    <citation type="submission" date="2021-12" db="EMBL/GenBank/DDBJ databases">
        <authorList>
            <person name="Zaccaron A."/>
            <person name="Stergiopoulos I."/>
        </authorList>
    </citation>
    <scope>NUCLEOTIDE SEQUENCE</scope>
    <source>
        <strain evidence="2">Race5_Kim</strain>
    </source>
</reference>
<name>A0A9Q8PL37_PASFU</name>
<sequence>MGSAKINDELKQTIQKRMQTGTPRFLFRVWHAESGGTVGLNTINRITPLRFRLNPTHSRNFFDNSIEDLAQTAEDHIQSGKIPEGTMYSSWTQSLPQALVWACIRLKTRSKHLHLCILDTRELSSAQVVLHTYAMRELLSEKISEWVDYELLAYGPLEGPVYKAVPLNDIPKVDLERFYAGFCQNMLNPKVGEGFFKKGDAASLLSAASDIGRLFGEYSLPMQVHLLSCMSHTDINHATIVDALSGPTVPEEWLDDPDPTDLDVAGHTEAQRAAIILRDLAIRAHRRGLGVSTSGGRQDLQKSQELKRTHMLAGGVTPHPMIPKHV</sequence>
<dbReference type="KEGG" id="ffu:CLAFUR5_13538"/>
<dbReference type="Pfam" id="PF24494">
    <property type="entry name" value="DUF7587"/>
    <property type="match status" value="1"/>
</dbReference>
<evidence type="ECO:0000313" key="2">
    <source>
        <dbReference type="EMBL" id="UJO24407.1"/>
    </source>
</evidence>
<dbReference type="Proteomes" id="UP000756132">
    <property type="component" value="Chromosome 12"/>
</dbReference>
<dbReference type="AlphaFoldDB" id="A0A9Q8PL37"/>
<feature type="domain" description="DUF7587" evidence="1">
    <location>
        <begin position="22"/>
        <end position="142"/>
    </location>
</feature>
<protein>
    <recommendedName>
        <fullName evidence="1">DUF7587 domain-containing protein</fullName>
    </recommendedName>
</protein>
<dbReference type="GeneID" id="71993416"/>
<dbReference type="EMBL" id="CP090174">
    <property type="protein sequence ID" value="UJO24407.1"/>
    <property type="molecule type" value="Genomic_DNA"/>
</dbReference>
<evidence type="ECO:0000313" key="3">
    <source>
        <dbReference type="Proteomes" id="UP000756132"/>
    </source>
</evidence>
<evidence type="ECO:0000259" key="1">
    <source>
        <dbReference type="Pfam" id="PF24494"/>
    </source>
</evidence>
<keyword evidence="3" id="KW-1185">Reference proteome</keyword>
<reference evidence="2" key="2">
    <citation type="journal article" date="2022" name="Microb. Genom.">
        <title>A chromosome-scale genome assembly of the tomato pathogen Cladosporium fulvum reveals a compartmentalized genome architecture and the presence of a dispensable chromosome.</title>
        <authorList>
            <person name="Zaccaron A.Z."/>
            <person name="Chen L.H."/>
            <person name="Samaras A."/>
            <person name="Stergiopoulos I."/>
        </authorList>
    </citation>
    <scope>NUCLEOTIDE SEQUENCE</scope>
    <source>
        <strain evidence="2">Race5_Kim</strain>
    </source>
</reference>
<dbReference type="OrthoDB" id="3633938at2759"/>